<keyword evidence="2" id="KW-1185">Reference proteome</keyword>
<sequence length="53" mass="6264">MPPFKVTVRKDESIIQKIRLYVKLIGSPDSAFNLKKQYIYNNIFGIENKKYTI</sequence>
<gene>
    <name evidence="1" type="ORF">HMPREF1866_00335</name>
</gene>
<protein>
    <submittedName>
        <fullName evidence="1">Uncharacterized protein</fullName>
    </submittedName>
</protein>
<dbReference type="AlphaFoldDB" id="A0A133ZYQ0"/>
<dbReference type="PATRIC" id="fig|467210.3.peg.330"/>
<evidence type="ECO:0000313" key="1">
    <source>
        <dbReference type="EMBL" id="KXB60554.1"/>
    </source>
</evidence>
<organism evidence="1 2">
    <name type="scientific">Lachnoanaerobaculum saburreum</name>
    <dbReference type="NCBI Taxonomy" id="467210"/>
    <lineage>
        <taxon>Bacteria</taxon>
        <taxon>Bacillati</taxon>
        <taxon>Bacillota</taxon>
        <taxon>Clostridia</taxon>
        <taxon>Lachnospirales</taxon>
        <taxon>Lachnospiraceae</taxon>
        <taxon>Lachnoanaerobaculum</taxon>
    </lineage>
</organism>
<dbReference type="EMBL" id="LSDA01000011">
    <property type="protein sequence ID" value="KXB60554.1"/>
    <property type="molecule type" value="Genomic_DNA"/>
</dbReference>
<name>A0A133ZYQ0_9FIRM</name>
<accession>A0A133ZYQ0</accession>
<reference evidence="2" key="1">
    <citation type="submission" date="2016-01" db="EMBL/GenBank/DDBJ databases">
        <authorList>
            <person name="Mitreva M."/>
            <person name="Pepin K.H."/>
            <person name="Mihindukulasuriya K.A."/>
            <person name="Fulton R."/>
            <person name="Fronick C."/>
            <person name="O'Laughlin M."/>
            <person name="Miner T."/>
            <person name="Herter B."/>
            <person name="Rosa B.A."/>
            <person name="Cordes M."/>
            <person name="Tomlinson C."/>
            <person name="Wollam A."/>
            <person name="Palsikar V.B."/>
            <person name="Mardis E.R."/>
            <person name="Wilson R.K."/>
        </authorList>
    </citation>
    <scope>NUCLEOTIDE SEQUENCE [LARGE SCALE GENOMIC DNA]</scope>
    <source>
        <strain evidence="2">DNF00896</strain>
    </source>
</reference>
<proteinExistence type="predicted"/>
<evidence type="ECO:0000313" key="2">
    <source>
        <dbReference type="Proteomes" id="UP000070394"/>
    </source>
</evidence>
<dbReference type="Proteomes" id="UP000070394">
    <property type="component" value="Unassembled WGS sequence"/>
</dbReference>
<comment type="caution">
    <text evidence="1">The sequence shown here is derived from an EMBL/GenBank/DDBJ whole genome shotgun (WGS) entry which is preliminary data.</text>
</comment>